<sequence length="159" mass="17423">MIPFRSSKEELFHVSCFRPVAPRPVAPTTPGGRAFRVVREASESIWGATHARSNALSLLACSRRGIPEEHNDFARRTNPYGLLMKRRGAAVPGYTGYIPGKLAGNVFGSTFADSNTTAVEVCREQALNRQHRPPTLVPCAPTSMAGTRPAYVVTKWQLE</sequence>
<dbReference type="Proteomes" id="UP001642464">
    <property type="component" value="Unassembled WGS sequence"/>
</dbReference>
<keyword evidence="2" id="KW-1185">Reference proteome</keyword>
<organism evidence="1 2">
    <name type="scientific">Durusdinium trenchii</name>
    <dbReference type="NCBI Taxonomy" id="1381693"/>
    <lineage>
        <taxon>Eukaryota</taxon>
        <taxon>Sar</taxon>
        <taxon>Alveolata</taxon>
        <taxon>Dinophyceae</taxon>
        <taxon>Suessiales</taxon>
        <taxon>Symbiodiniaceae</taxon>
        <taxon>Durusdinium</taxon>
    </lineage>
</organism>
<name>A0ABP0K4C5_9DINO</name>
<evidence type="ECO:0000313" key="1">
    <source>
        <dbReference type="EMBL" id="CAK9021629.1"/>
    </source>
</evidence>
<gene>
    <name evidence="1" type="ORF">SCF082_LOCUS15426</name>
</gene>
<protein>
    <submittedName>
        <fullName evidence="1">Uncharacterized protein</fullName>
    </submittedName>
</protein>
<evidence type="ECO:0000313" key="2">
    <source>
        <dbReference type="Proteomes" id="UP001642464"/>
    </source>
</evidence>
<dbReference type="EMBL" id="CAXAMM010009879">
    <property type="protein sequence ID" value="CAK9021629.1"/>
    <property type="molecule type" value="Genomic_DNA"/>
</dbReference>
<proteinExistence type="predicted"/>
<reference evidence="1 2" key="1">
    <citation type="submission" date="2024-02" db="EMBL/GenBank/DDBJ databases">
        <authorList>
            <person name="Chen Y."/>
            <person name="Shah S."/>
            <person name="Dougan E. K."/>
            <person name="Thang M."/>
            <person name="Chan C."/>
        </authorList>
    </citation>
    <scope>NUCLEOTIDE SEQUENCE [LARGE SCALE GENOMIC DNA]</scope>
</reference>
<comment type="caution">
    <text evidence="1">The sequence shown here is derived from an EMBL/GenBank/DDBJ whole genome shotgun (WGS) entry which is preliminary data.</text>
</comment>
<accession>A0ABP0K4C5</accession>